<evidence type="ECO:0000256" key="1">
    <source>
        <dbReference type="ARBA" id="ARBA00022801"/>
    </source>
</evidence>
<dbReference type="PANTHER" id="PTHR43540:SF9">
    <property type="entry name" value="FAMILY HYDROLASE, PUTATIVE (AFU_ORTHOLOGUE AFUA_2G08700)-RELATED"/>
    <property type="match status" value="1"/>
</dbReference>
<dbReference type="RefSeq" id="WP_239069020.1">
    <property type="nucleotide sequence ID" value="NZ_BONP01000003.1"/>
</dbReference>
<gene>
    <name evidence="3" type="ORF">Cph01nite_08750</name>
</gene>
<accession>A0ABQ4DIC5</accession>
<keyword evidence="4" id="KW-1185">Reference proteome</keyword>
<proteinExistence type="predicted"/>
<dbReference type="InterPro" id="IPR000868">
    <property type="entry name" value="Isochorismatase-like_dom"/>
</dbReference>
<dbReference type="Gene3D" id="3.40.50.850">
    <property type="entry name" value="Isochorismatase-like"/>
    <property type="match status" value="1"/>
</dbReference>
<dbReference type="PANTHER" id="PTHR43540">
    <property type="entry name" value="PEROXYUREIDOACRYLATE/UREIDOACRYLATE AMIDOHYDROLASE-RELATED"/>
    <property type="match status" value="1"/>
</dbReference>
<name>A0ABQ4DIC5_9CELL</name>
<dbReference type="InterPro" id="IPR036380">
    <property type="entry name" value="Isochorismatase-like_sf"/>
</dbReference>
<keyword evidence="1 3" id="KW-0378">Hydrolase</keyword>
<reference evidence="3 4" key="1">
    <citation type="submission" date="2021-01" db="EMBL/GenBank/DDBJ databases">
        <title>Whole genome shotgun sequence of Cellulomonas phragmiteti NBRC 110785.</title>
        <authorList>
            <person name="Komaki H."/>
            <person name="Tamura T."/>
        </authorList>
    </citation>
    <scope>NUCLEOTIDE SEQUENCE [LARGE SCALE GENOMIC DNA]</scope>
    <source>
        <strain evidence="3 4">NBRC 110785</strain>
    </source>
</reference>
<dbReference type="EMBL" id="BONP01000003">
    <property type="protein sequence ID" value="GIG39113.1"/>
    <property type="molecule type" value="Genomic_DNA"/>
</dbReference>
<protein>
    <submittedName>
        <fullName evidence="3">Isochorismatase hydrolase</fullName>
    </submittedName>
</protein>
<organism evidence="3 4">
    <name type="scientific">Cellulomonas phragmiteti</name>
    <dbReference type="NCBI Taxonomy" id="478780"/>
    <lineage>
        <taxon>Bacteria</taxon>
        <taxon>Bacillati</taxon>
        <taxon>Actinomycetota</taxon>
        <taxon>Actinomycetes</taxon>
        <taxon>Micrococcales</taxon>
        <taxon>Cellulomonadaceae</taxon>
        <taxon>Cellulomonas</taxon>
    </lineage>
</organism>
<dbReference type="InterPro" id="IPR050272">
    <property type="entry name" value="Isochorismatase-like_hydrls"/>
</dbReference>
<dbReference type="Pfam" id="PF00857">
    <property type="entry name" value="Isochorismatase"/>
    <property type="match status" value="1"/>
</dbReference>
<sequence length="246" mass="26193">MTDQLTSAPAPTTVGTSFGPVEADPYAWPFDGTFSPSTTAVLNIDWQQDFCGPGGYVDAMGYDLSLTRAGLAPTARLLGVVRELGFHVLHTREGHRPDLSDLPANKLWRSRRIDAGIGDVGPCGRILTRGEPGWQIVPEVAPLPGEVVIDKPGKGSFYATDLDLVLRNRGITHIILTGITTDVCVHTTMRDANDRGYECLLLSDCTGATDHGNYLAALKMVTMQGGVFGAVADSAALLRSLASPLT</sequence>
<dbReference type="CDD" id="cd00431">
    <property type="entry name" value="cysteine_hydrolases"/>
    <property type="match status" value="1"/>
</dbReference>
<evidence type="ECO:0000259" key="2">
    <source>
        <dbReference type="Pfam" id="PF00857"/>
    </source>
</evidence>
<feature type="domain" description="Isochorismatase-like" evidence="2">
    <location>
        <begin position="39"/>
        <end position="227"/>
    </location>
</feature>
<comment type="caution">
    <text evidence="3">The sequence shown here is derived from an EMBL/GenBank/DDBJ whole genome shotgun (WGS) entry which is preliminary data.</text>
</comment>
<dbReference type="Proteomes" id="UP000614741">
    <property type="component" value="Unassembled WGS sequence"/>
</dbReference>
<evidence type="ECO:0000313" key="3">
    <source>
        <dbReference type="EMBL" id="GIG39113.1"/>
    </source>
</evidence>
<dbReference type="GO" id="GO:0016787">
    <property type="term" value="F:hydrolase activity"/>
    <property type="evidence" value="ECO:0007669"/>
    <property type="project" value="UniProtKB-KW"/>
</dbReference>
<dbReference type="SUPFAM" id="SSF52499">
    <property type="entry name" value="Isochorismatase-like hydrolases"/>
    <property type="match status" value="1"/>
</dbReference>
<evidence type="ECO:0000313" key="4">
    <source>
        <dbReference type="Proteomes" id="UP000614741"/>
    </source>
</evidence>